<protein>
    <recommendedName>
        <fullName evidence="5">PEP-CTERM sorting domain-containing protein</fullName>
    </recommendedName>
</protein>
<feature type="transmembrane region" description="Helical" evidence="1">
    <location>
        <begin position="414"/>
        <end position="437"/>
    </location>
</feature>
<evidence type="ECO:0000313" key="4">
    <source>
        <dbReference type="Proteomes" id="UP000886812"/>
    </source>
</evidence>
<keyword evidence="1" id="KW-1133">Transmembrane helix</keyword>
<keyword evidence="1" id="KW-0812">Transmembrane</keyword>
<proteinExistence type="predicted"/>
<feature type="chain" id="PRO_5038866961" description="PEP-CTERM sorting domain-containing protein" evidence="2">
    <location>
        <begin position="38"/>
        <end position="449"/>
    </location>
</feature>
<gene>
    <name evidence="3" type="ORF">IAC75_03230</name>
</gene>
<comment type="caution">
    <text evidence="3">The sequence shown here is derived from an EMBL/GenBank/DDBJ whole genome shotgun (WGS) entry which is preliminary data.</text>
</comment>
<evidence type="ECO:0000256" key="1">
    <source>
        <dbReference type="SAM" id="Phobius"/>
    </source>
</evidence>
<name>A0A9D1T180_9BACT</name>
<accession>A0A9D1T180</accession>
<reference evidence="3" key="2">
    <citation type="journal article" date="2021" name="PeerJ">
        <title>Extensive microbial diversity within the chicken gut microbiome revealed by metagenomics and culture.</title>
        <authorList>
            <person name="Gilroy R."/>
            <person name="Ravi A."/>
            <person name="Getino M."/>
            <person name="Pursley I."/>
            <person name="Horton D.L."/>
            <person name="Alikhan N.F."/>
            <person name="Baker D."/>
            <person name="Gharbi K."/>
            <person name="Hall N."/>
            <person name="Watson M."/>
            <person name="Adriaenssens E.M."/>
            <person name="Foster-Nyarko E."/>
            <person name="Jarju S."/>
            <person name="Secka A."/>
            <person name="Antonio M."/>
            <person name="Oren A."/>
            <person name="Chaudhuri R.R."/>
            <person name="La Ragione R."/>
            <person name="Hildebrand F."/>
            <person name="Pallen M.J."/>
        </authorList>
    </citation>
    <scope>NUCLEOTIDE SEQUENCE</scope>
    <source>
        <strain evidence="3">10669</strain>
    </source>
</reference>
<reference evidence="3" key="1">
    <citation type="submission" date="2020-10" db="EMBL/GenBank/DDBJ databases">
        <authorList>
            <person name="Gilroy R."/>
        </authorList>
    </citation>
    <scope>NUCLEOTIDE SEQUENCE</scope>
    <source>
        <strain evidence="3">10669</strain>
    </source>
</reference>
<keyword evidence="2" id="KW-0732">Signal</keyword>
<dbReference type="EMBL" id="DVOG01000082">
    <property type="protein sequence ID" value="HIV04149.1"/>
    <property type="molecule type" value="Genomic_DNA"/>
</dbReference>
<evidence type="ECO:0000313" key="3">
    <source>
        <dbReference type="EMBL" id="HIV04149.1"/>
    </source>
</evidence>
<dbReference type="AlphaFoldDB" id="A0A9D1T180"/>
<evidence type="ECO:0000256" key="2">
    <source>
        <dbReference type="SAM" id="SignalP"/>
    </source>
</evidence>
<dbReference type="Proteomes" id="UP000886812">
    <property type="component" value="Unassembled WGS sequence"/>
</dbReference>
<organism evidence="3 4">
    <name type="scientific">Candidatus Spyradosoma merdigallinarum</name>
    <dbReference type="NCBI Taxonomy" id="2840950"/>
    <lineage>
        <taxon>Bacteria</taxon>
        <taxon>Pseudomonadati</taxon>
        <taxon>Verrucomicrobiota</taxon>
        <taxon>Opitutia</taxon>
        <taxon>Opitutia incertae sedis</taxon>
        <taxon>Candidatus Spyradosoma</taxon>
    </lineage>
</organism>
<evidence type="ECO:0008006" key="5">
    <source>
        <dbReference type="Google" id="ProtNLM"/>
    </source>
</evidence>
<feature type="signal peptide" evidence="2">
    <location>
        <begin position="1"/>
        <end position="37"/>
    </location>
</feature>
<sequence length="449" mass="45607">MIRGGSPLAGKRAGTTKPEAFVAFAALFCAAALPAAAQEFDRELVYDGGEHPWVGTVPWVYYNWGGNIGGLYHFGNETSTMGGISEETWRYVFREDHQGTVKILHTVSPGEIVVESGDYVFAPAGWEDNGLLNQSVDGSIKGSGDLIVNAGASLAIYIDNEYSGDTIVEGTLTAAVNEDSGYNTGHGAFGTGTLRVGSTGTVNLNGTVQKNAAAEIAGTLNLGENRSGATAAYNPFAEATGAVSLVSGGTLDLGGNANVTMPLAVSGGTIAHGTLSGNVDVALDHGADLKLDGATLSRTVSGLKLSGGSAVSLENGASLSVNGLVVEVSSVDAAAITLSGNSALTLGGSLKLNIDDALLAELLENQGTASVQVVSVADAGDSGAADCIKGTFASVQVNDGSLWTATFDPTTGGVLISAVPEPAFIGLLFGAFGLLHATRRRPRSRRPQA</sequence>
<keyword evidence="1" id="KW-0472">Membrane</keyword>